<accession>A0ABD0KEF2</accession>
<proteinExistence type="predicted"/>
<evidence type="ECO:0000313" key="2">
    <source>
        <dbReference type="Proteomes" id="UP001519460"/>
    </source>
</evidence>
<gene>
    <name evidence="1" type="ORF">BaRGS_00023303</name>
</gene>
<dbReference type="AlphaFoldDB" id="A0ABD0KEF2"/>
<feature type="non-terminal residue" evidence="1">
    <location>
        <position position="198"/>
    </location>
</feature>
<evidence type="ECO:0008006" key="3">
    <source>
        <dbReference type="Google" id="ProtNLM"/>
    </source>
</evidence>
<evidence type="ECO:0000313" key="1">
    <source>
        <dbReference type="EMBL" id="KAK7485493.1"/>
    </source>
</evidence>
<reference evidence="1 2" key="1">
    <citation type="journal article" date="2023" name="Sci. Data">
        <title>Genome assembly of the Korean intertidal mud-creeper Batillaria attramentaria.</title>
        <authorList>
            <person name="Patra A.K."/>
            <person name="Ho P.T."/>
            <person name="Jun S."/>
            <person name="Lee S.J."/>
            <person name="Kim Y."/>
            <person name="Won Y.J."/>
        </authorList>
    </citation>
    <scope>NUCLEOTIDE SEQUENCE [LARGE SCALE GENOMIC DNA]</scope>
    <source>
        <strain evidence="1">Wonlab-2016</strain>
    </source>
</reference>
<feature type="non-terminal residue" evidence="1">
    <location>
        <position position="1"/>
    </location>
</feature>
<dbReference type="Proteomes" id="UP001519460">
    <property type="component" value="Unassembled WGS sequence"/>
</dbReference>
<dbReference type="EMBL" id="JACVVK020000194">
    <property type="protein sequence ID" value="KAK7485493.1"/>
    <property type="molecule type" value="Genomic_DNA"/>
</dbReference>
<protein>
    <recommendedName>
        <fullName evidence="3">Immunoglobulin subtype domain-containing protein</fullName>
    </recommendedName>
</protein>
<comment type="caution">
    <text evidence="1">The sequence shown here is derived from an EMBL/GenBank/DDBJ whole genome shotgun (WGS) entry which is preliminary data.</text>
</comment>
<organism evidence="1 2">
    <name type="scientific">Batillaria attramentaria</name>
    <dbReference type="NCBI Taxonomy" id="370345"/>
    <lineage>
        <taxon>Eukaryota</taxon>
        <taxon>Metazoa</taxon>
        <taxon>Spiralia</taxon>
        <taxon>Lophotrochozoa</taxon>
        <taxon>Mollusca</taxon>
        <taxon>Gastropoda</taxon>
        <taxon>Caenogastropoda</taxon>
        <taxon>Sorbeoconcha</taxon>
        <taxon>Cerithioidea</taxon>
        <taxon>Batillariidae</taxon>
        <taxon>Batillaria</taxon>
    </lineage>
</organism>
<name>A0ABD0KEF2_9CAEN</name>
<sequence>FTSEVGQKGKGGFLSPVHETRFSMTGRLFRTLETVKFTLVMVLFLSIQYARGEEIHSSCQALPVVLGAEAKVTCYFSEDLRRRNINFRIYRYNMTNGRVDPSSEVAVLDCYWETKETFVCPEIAPGYTFDHTVSDQLTVTMQQATEDFLGRYDCIVESLDRGIIDGCIFRLKPGDAKTTFLPTGTVPDTTSTIGGDTH</sequence>
<keyword evidence="2" id="KW-1185">Reference proteome</keyword>